<dbReference type="Pfam" id="PF07521">
    <property type="entry name" value="RMMBL"/>
    <property type="match status" value="1"/>
</dbReference>
<reference evidence="4 5" key="2">
    <citation type="journal article" date="2011" name="ISME J.">
        <title>RNA-seq reveals cooperative metabolic interactions between two termite-gut spirochete species in co-culture.</title>
        <authorList>
            <person name="Rosenthal A.Z."/>
            <person name="Matson E.G."/>
            <person name="Eldar A."/>
            <person name="Leadbetter J.R."/>
        </authorList>
    </citation>
    <scope>NUCLEOTIDE SEQUENCE [LARGE SCALE GENOMIC DNA]</scope>
    <source>
        <strain evidence="5">ATCC BAA-887 / DSM 12427 / ZAS-2</strain>
    </source>
</reference>
<dbReference type="PANTHER" id="PTHR11203">
    <property type="entry name" value="CLEAVAGE AND POLYADENYLATION SPECIFICITY FACTOR FAMILY MEMBER"/>
    <property type="match status" value="1"/>
</dbReference>
<dbReference type="PANTHER" id="PTHR11203:SF37">
    <property type="entry name" value="INTEGRATOR COMPLEX SUBUNIT 11"/>
    <property type="match status" value="1"/>
</dbReference>
<evidence type="ECO:0000313" key="4">
    <source>
        <dbReference type="EMBL" id="AEF84058.1"/>
    </source>
</evidence>
<evidence type="ECO:0000313" key="5">
    <source>
        <dbReference type="Proteomes" id="UP000009223"/>
    </source>
</evidence>
<dbReference type="EMBL" id="CP001843">
    <property type="protein sequence ID" value="AEF84058.1"/>
    <property type="molecule type" value="Genomic_DNA"/>
</dbReference>
<organism evidence="4 5">
    <name type="scientific">Treponema primitia (strain ATCC BAA-887 / DSM 12427 / ZAS-2)</name>
    <dbReference type="NCBI Taxonomy" id="545694"/>
    <lineage>
        <taxon>Bacteria</taxon>
        <taxon>Pseudomonadati</taxon>
        <taxon>Spirochaetota</taxon>
        <taxon>Spirochaetia</taxon>
        <taxon>Spirochaetales</taxon>
        <taxon>Treponemataceae</taxon>
        <taxon>Treponema</taxon>
    </lineage>
</organism>
<dbReference type="HOGENOM" id="CLU_009673_5_2_12"/>
<dbReference type="eggNOG" id="COG1236">
    <property type="taxonomic scope" value="Bacteria"/>
</dbReference>
<dbReference type="InterPro" id="IPR050698">
    <property type="entry name" value="MBL"/>
</dbReference>
<dbReference type="InterPro" id="IPR001279">
    <property type="entry name" value="Metallo-B-lactamas"/>
</dbReference>
<protein>
    <submittedName>
        <fullName evidence="4">Metallo-beta-lactamase family protein</fullName>
    </submittedName>
</protein>
<dbReference type="InterPro" id="IPR022712">
    <property type="entry name" value="Beta_Casp"/>
</dbReference>
<dbReference type="SMART" id="SM00849">
    <property type="entry name" value="Lactamase_B"/>
    <property type="match status" value="1"/>
</dbReference>
<dbReference type="Pfam" id="PF00753">
    <property type="entry name" value="Lactamase_B"/>
    <property type="match status" value="1"/>
</dbReference>
<dbReference type="GO" id="GO:0016787">
    <property type="term" value="F:hydrolase activity"/>
    <property type="evidence" value="ECO:0007669"/>
    <property type="project" value="UniProtKB-KW"/>
</dbReference>
<keyword evidence="5" id="KW-1185">Reference proteome</keyword>
<dbReference type="GO" id="GO:0004521">
    <property type="term" value="F:RNA endonuclease activity"/>
    <property type="evidence" value="ECO:0007669"/>
    <property type="project" value="TreeGrafter"/>
</dbReference>
<feature type="domain" description="Beta-Casp" evidence="3">
    <location>
        <begin position="265"/>
        <end position="391"/>
    </location>
</feature>
<dbReference type="InterPro" id="IPR036866">
    <property type="entry name" value="RibonucZ/Hydroxyglut_hydro"/>
</dbReference>
<dbReference type="KEGG" id="tpi:TREPR_0303"/>
<gene>
    <name evidence="4" type="ordered locus">TREPR_0303</name>
</gene>
<dbReference type="Gene3D" id="3.60.15.10">
    <property type="entry name" value="Ribonuclease Z/Hydroxyacylglutathione hydrolase-like"/>
    <property type="match status" value="1"/>
</dbReference>
<dbReference type="STRING" id="545694.TREPR_0303"/>
<sequence length="477" mass="53855">MPENRYPLPMGITFYSLGAAEEVTGSKHVIEVDGASYLVDCGAFQGARAEADRKNRNFGIEPDRIEAAVLTHGHYDHCGLLPLLTKRGYRRNIFTTPATRDLANLIMMDSANIQSRDADYLCRQAQKRGEQFNWEPLFDEKDVIRATSQMVGISYKRPIFLGEGVELEFYDAGHILGSAMAYITVKKNGKKTRILCSGDLGRSNKPIINDPDISPPPDYVVLESTYGDRRHDSADDALKRLGEIAQRTVRNKGRIIIPAFAIERTQELVYYFHLLVDRGIIPEIPIYVDSPMATNATTIFQVHPECYDSDVYEAFIKHHKNPFGFNSLHFTTSVEESKALNKHPGPVIIISADGMCEAGRIQHHLINSIEDPNTTILTVGYMAQNTLGRRIRNKETDLKIHGQWFKRRAEVEELNAFSAHADYFEAGKWLDSLDRSGLKKVLLVHGEPKAQAAFKKYLEEKGYPTEIVQYGKTYNLD</sequence>
<dbReference type="SMART" id="SM01027">
    <property type="entry name" value="Beta-Casp"/>
    <property type="match status" value="1"/>
</dbReference>
<evidence type="ECO:0000259" key="2">
    <source>
        <dbReference type="SMART" id="SM00849"/>
    </source>
</evidence>
<dbReference type="Pfam" id="PF10996">
    <property type="entry name" value="Beta-Casp"/>
    <property type="match status" value="1"/>
</dbReference>
<name>F5YN73_TREPZ</name>
<accession>F5YN73</accession>
<dbReference type="Proteomes" id="UP000009223">
    <property type="component" value="Chromosome"/>
</dbReference>
<feature type="domain" description="Metallo-beta-lactamase" evidence="2">
    <location>
        <begin position="24"/>
        <end position="260"/>
    </location>
</feature>
<dbReference type="SUPFAM" id="SSF56281">
    <property type="entry name" value="Metallo-hydrolase/oxidoreductase"/>
    <property type="match status" value="1"/>
</dbReference>
<keyword evidence="1" id="KW-0378">Hydrolase</keyword>
<proteinExistence type="predicted"/>
<dbReference type="CDD" id="cd16295">
    <property type="entry name" value="TTHA0252-CPSF-like_MBL-fold"/>
    <property type="match status" value="1"/>
</dbReference>
<dbReference type="InterPro" id="IPR011108">
    <property type="entry name" value="RMMBL"/>
</dbReference>
<evidence type="ECO:0000256" key="1">
    <source>
        <dbReference type="ARBA" id="ARBA00022801"/>
    </source>
</evidence>
<reference evidence="5" key="1">
    <citation type="submission" date="2009-12" db="EMBL/GenBank/DDBJ databases">
        <title>Complete sequence of Treponema primitia strain ZAS-2.</title>
        <authorList>
            <person name="Tetu S.G."/>
            <person name="Matson E."/>
            <person name="Ren Q."/>
            <person name="Seshadri R."/>
            <person name="Elbourne L."/>
            <person name="Hassan K.A."/>
            <person name="Durkin A."/>
            <person name="Radune D."/>
            <person name="Mohamoud Y."/>
            <person name="Shay R."/>
            <person name="Jin S."/>
            <person name="Zhang X."/>
            <person name="Lucey K."/>
            <person name="Ballor N.R."/>
            <person name="Ottesen E."/>
            <person name="Rosenthal R."/>
            <person name="Allen A."/>
            <person name="Leadbetter J.R."/>
            <person name="Paulsen I.T."/>
        </authorList>
    </citation>
    <scope>NUCLEOTIDE SEQUENCE [LARGE SCALE GENOMIC DNA]</scope>
    <source>
        <strain evidence="5">ATCC BAA-887 / DSM 12427 / ZAS-2</strain>
    </source>
</reference>
<evidence type="ECO:0000259" key="3">
    <source>
        <dbReference type="SMART" id="SM01027"/>
    </source>
</evidence>
<dbReference type="AlphaFoldDB" id="F5YN73"/>
<dbReference type="Gene3D" id="3.40.50.10890">
    <property type="match status" value="1"/>
</dbReference>